<dbReference type="AlphaFoldDB" id="A0A0R1UGI5"/>
<evidence type="ECO:0000256" key="1">
    <source>
        <dbReference type="ARBA" id="ARBA00004141"/>
    </source>
</evidence>
<dbReference type="InterPro" id="IPR002543">
    <property type="entry name" value="FtsK_dom"/>
</dbReference>
<feature type="binding site" evidence="5">
    <location>
        <begin position="78"/>
        <end position="85"/>
    </location>
    <ligand>
        <name>ATP</name>
        <dbReference type="ChEBI" id="CHEBI:30616"/>
    </ligand>
</feature>
<dbReference type="STRING" id="417373.GCA_001570685_00858"/>
<dbReference type="GO" id="GO:0007059">
    <property type="term" value="P:chromosome segregation"/>
    <property type="evidence" value="ECO:0007669"/>
    <property type="project" value="UniProtKB-KW"/>
</dbReference>
<evidence type="ECO:0000313" key="9">
    <source>
        <dbReference type="Proteomes" id="UP000051084"/>
    </source>
</evidence>
<dbReference type="InterPro" id="IPR050206">
    <property type="entry name" value="FtsK/SpoIIIE/SftA"/>
</dbReference>
<comment type="caution">
    <text evidence="8">The sequence shown here is derived from an EMBL/GenBank/DDBJ whole genome shotgun (WGS) entry which is preliminary data.</text>
</comment>
<feature type="domain" description="FtsK" evidence="7">
    <location>
        <begin position="61"/>
        <end position="248"/>
    </location>
</feature>
<evidence type="ECO:0000259" key="7">
    <source>
        <dbReference type="PROSITE" id="PS50901"/>
    </source>
</evidence>
<keyword evidence="2 5" id="KW-0547">Nucleotide-binding</keyword>
<dbReference type="RefSeq" id="WP_056995789.1">
    <property type="nucleotide sequence ID" value="NZ_AZGC01000054.1"/>
</dbReference>
<comment type="subcellular location">
    <subcellularLocation>
        <location evidence="1">Membrane</location>
        <topology evidence="1">Multi-pass membrane protein</topology>
    </subcellularLocation>
</comment>
<name>A0A0R1UGI5_9LACO</name>
<reference evidence="8 9" key="1">
    <citation type="journal article" date="2015" name="Genome Announc.">
        <title>Expanding the biotechnology potential of lactobacilli through comparative genomics of 213 strains and associated genera.</title>
        <authorList>
            <person name="Sun Z."/>
            <person name="Harris H.M."/>
            <person name="McCann A."/>
            <person name="Guo C."/>
            <person name="Argimon S."/>
            <person name="Zhang W."/>
            <person name="Yang X."/>
            <person name="Jeffery I.B."/>
            <person name="Cooney J.C."/>
            <person name="Kagawa T.F."/>
            <person name="Liu W."/>
            <person name="Song Y."/>
            <person name="Salvetti E."/>
            <person name="Wrobel A."/>
            <person name="Rasinkangas P."/>
            <person name="Parkhill J."/>
            <person name="Rea M.C."/>
            <person name="O'Sullivan O."/>
            <person name="Ritari J."/>
            <person name="Douillard F.P."/>
            <person name="Paul Ross R."/>
            <person name="Yang R."/>
            <person name="Briner A.E."/>
            <person name="Felis G.E."/>
            <person name="de Vos W.M."/>
            <person name="Barrangou R."/>
            <person name="Klaenhammer T.R."/>
            <person name="Caufield P.W."/>
            <person name="Cui Y."/>
            <person name="Zhang H."/>
            <person name="O'Toole P.W."/>
        </authorList>
    </citation>
    <scope>NUCLEOTIDE SEQUENCE [LARGE SCALE GENOMIC DNA]</scope>
    <source>
        <strain evidence="8 9">DSM 18793</strain>
    </source>
</reference>
<keyword evidence="4 5" id="KW-0067">ATP-binding</keyword>
<evidence type="ECO:0000256" key="4">
    <source>
        <dbReference type="ARBA" id="ARBA00022840"/>
    </source>
</evidence>
<sequence>MVDEIAKDAQQAQVKMPMKPWLPPLPESLVGPELDWQTAWQQPRQLKVPFGMLDIPSRQTQEKFEFDVAVLNPALIIGSAGYGKSIALQTIVTNLARLNNPEQVHFYLLDFGTNGLLPLVGLPHVADIAGFDDLEKLHKMLKRLVNLLEQRRNQFQTKGVSNLQQYESLTGETLPAIVVVLDAYDTVVENEVERIEIDLVLSRLLREGQALGIYTIISANRYTSFRASMTSNITSELLLYMVEENAPRDILGRKVLKQSPIPGRGQMEIDDEMLAFQIYTPTEHAESLKIVHDLRELSKFMTDDWDGEVPAKIPMLPARFNLDYLENNESINKWWQVSTIPLGFDKENTLPVGFMPDEHHHFMISYFTTDQAETIARDILFSLSKIECQTGLIDVNGEYQNYARLVDKDYRDDVDSVKKLFHQYAVAAKNRDHLKSLILFIPDLKDFLSKSGLTASEIEEIYKESWRAGLHIIIMDNQTYIEKSFDANAQLIRNYVTAGIVMTRIVDSSVIQAMGRTNDPDLPDNEAAYFEARGKNYSMIKIPVD</sequence>
<keyword evidence="3" id="KW-0159">Chromosome partition</keyword>
<organism evidence="8 9">
    <name type="scientific">Limosilactobacillus equigenerosi DSM 18793 = JCM 14505</name>
    <dbReference type="NCBI Taxonomy" id="1423742"/>
    <lineage>
        <taxon>Bacteria</taxon>
        <taxon>Bacillati</taxon>
        <taxon>Bacillota</taxon>
        <taxon>Bacilli</taxon>
        <taxon>Lactobacillales</taxon>
        <taxon>Lactobacillaceae</taxon>
        <taxon>Limosilactobacillus</taxon>
    </lineage>
</organism>
<proteinExistence type="predicted"/>
<evidence type="ECO:0000256" key="5">
    <source>
        <dbReference type="PROSITE-ProRule" id="PRU00289"/>
    </source>
</evidence>
<dbReference type="GO" id="GO:0003677">
    <property type="term" value="F:DNA binding"/>
    <property type="evidence" value="ECO:0007669"/>
    <property type="project" value="InterPro"/>
</dbReference>
<accession>A0A0R1UGI5</accession>
<dbReference type="Pfam" id="PF01580">
    <property type="entry name" value="FtsK_SpoIIIE"/>
    <property type="match status" value="1"/>
</dbReference>
<evidence type="ECO:0000256" key="6">
    <source>
        <dbReference type="SAM" id="Coils"/>
    </source>
</evidence>
<dbReference type="PANTHER" id="PTHR22683:SF41">
    <property type="entry name" value="DNA TRANSLOCASE FTSK"/>
    <property type="match status" value="1"/>
</dbReference>
<dbReference type="GO" id="GO:0005524">
    <property type="term" value="F:ATP binding"/>
    <property type="evidence" value="ECO:0007669"/>
    <property type="project" value="UniProtKB-UniRule"/>
</dbReference>
<gene>
    <name evidence="8" type="ORF">FC21_GL000232</name>
</gene>
<keyword evidence="9" id="KW-1185">Reference proteome</keyword>
<evidence type="ECO:0000313" key="8">
    <source>
        <dbReference type="EMBL" id="KRL92512.1"/>
    </source>
</evidence>
<dbReference type="PROSITE" id="PS50901">
    <property type="entry name" value="FTSK"/>
    <property type="match status" value="1"/>
</dbReference>
<protein>
    <recommendedName>
        <fullName evidence="7">FtsK domain-containing protein</fullName>
    </recommendedName>
</protein>
<dbReference type="PATRIC" id="fig|1423742.4.peg.245"/>
<dbReference type="EMBL" id="AZGC01000054">
    <property type="protein sequence ID" value="KRL92512.1"/>
    <property type="molecule type" value="Genomic_DNA"/>
</dbReference>
<feature type="coiled-coil region" evidence="6">
    <location>
        <begin position="131"/>
        <end position="158"/>
    </location>
</feature>
<dbReference type="SUPFAM" id="SSF52540">
    <property type="entry name" value="P-loop containing nucleoside triphosphate hydrolases"/>
    <property type="match status" value="1"/>
</dbReference>
<evidence type="ECO:0000256" key="3">
    <source>
        <dbReference type="ARBA" id="ARBA00022829"/>
    </source>
</evidence>
<evidence type="ECO:0000256" key="2">
    <source>
        <dbReference type="ARBA" id="ARBA00022741"/>
    </source>
</evidence>
<dbReference type="Proteomes" id="UP000051084">
    <property type="component" value="Unassembled WGS sequence"/>
</dbReference>
<dbReference type="InterPro" id="IPR027417">
    <property type="entry name" value="P-loop_NTPase"/>
</dbReference>
<dbReference type="Gene3D" id="3.40.50.300">
    <property type="entry name" value="P-loop containing nucleotide triphosphate hydrolases"/>
    <property type="match status" value="1"/>
</dbReference>
<keyword evidence="6" id="KW-0175">Coiled coil</keyword>
<dbReference type="GO" id="GO:0016020">
    <property type="term" value="C:membrane"/>
    <property type="evidence" value="ECO:0007669"/>
    <property type="project" value="UniProtKB-SubCell"/>
</dbReference>
<dbReference type="PANTHER" id="PTHR22683">
    <property type="entry name" value="SPORULATION PROTEIN RELATED"/>
    <property type="match status" value="1"/>
</dbReference>